<dbReference type="EMBL" id="KN848079">
    <property type="protein sequence ID" value="KIX96025.1"/>
    <property type="molecule type" value="Genomic_DNA"/>
</dbReference>
<dbReference type="InterPro" id="IPR013785">
    <property type="entry name" value="Aldolase_TIM"/>
</dbReference>
<protein>
    <submittedName>
        <fullName evidence="4">Uncharacterized protein</fullName>
    </submittedName>
</protein>
<dbReference type="OrthoDB" id="2349068at2759"/>
<evidence type="ECO:0000313" key="4">
    <source>
        <dbReference type="EMBL" id="KIX96025.1"/>
    </source>
</evidence>
<gene>
    <name evidence="4" type="ORF">Z520_08280</name>
</gene>
<sequence length="354" mass="37563">MTSNALHNDYPWTSPNHPLVVAAPMMKITMGRLAVTVSANGGIGFLAGGFDLSSLLQNLSEAAEYAKSTNLPLHEGLLPIGVGVQNWGSDLQLLVQALEKHPVAAVWFFAPTHLSDLLDWAKAIRHLTDGRTKIWVQVGTVAEAIEVAKTTKPDVLIVQGSDSGGHGLVQRASLLTLLPEVRDAFESEEIDIPVLAAGGIMDGRGAAAALALGADGVCLGTRFLACNEAVIAKGYQDEVLRVTDGGTSTVSTTIYDTVRGIHGWPQTYVGRGVINRTYLDAVHGGMGDKENTQLYKEAMEMGDAGWGPEGRMTTYAGTGIGLVREIMSAGDIVRSVQQEAIQVLQRAASKYGKT</sequence>
<dbReference type="STRING" id="1442371.A0A0D2H2E2"/>
<proteinExistence type="predicted"/>
<dbReference type="PANTHER" id="PTHR32332">
    <property type="entry name" value="2-NITROPROPANE DIOXYGENASE"/>
    <property type="match status" value="1"/>
</dbReference>
<reference evidence="4 5" key="1">
    <citation type="submission" date="2015-01" db="EMBL/GenBank/DDBJ databases">
        <title>The Genome Sequence of Fonsecaea multimorphosa CBS 102226.</title>
        <authorList>
            <consortium name="The Broad Institute Genomics Platform"/>
            <person name="Cuomo C."/>
            <person name="de Hoog S."/>
            <person name="Gorbushina A."/>
            <person name="Stielow B."/>
            <person name="Teixiera M."/>
            <person name="Abouelleil A."/>
            <person name="Chapman S.B."/>
            <person name="Priest M."/>
            <person name="Young S.K."/>
            <person name="Wortman J."/>
            <person name="Nusbaum C."/>
            <person name="Birren B."/>
        </authorList>
    </citation>
    <scope>NUCLEOTIDE SEQUENCE [LARGE SCALE GENOMIC DNA]</scope>
    <source>
        <strain evidence="4 5">CBS 102226</strain>
    </source>
</reference>
<dbReference type="CDD" id="cd04730">
    <property type="entry name" value="NPD_like"/>
    <property type="match status" value="1"/>
</dbReference>
<evidence type="ECO:0000313" key="5">
    <source>
        <dbReference type="Proteomes" id="UP000053411"/>
    </source>
</evidence>
<evidence type="ECO:0000256" key="2">
    <source>
        <dbReference type="ARBA" id="ARBA00022643"/>
    </source>
</evidence>
<keyword evidence="2" id="KW-0288">FMN</keyword>
<dbReference type="Proteomes" id="UP000053411">
    <property type="component" value="Unassembled WGS sequence"/>
</dbReference>
<dbReference type="InterPro" id="IPR004136">
    <property type="entry name" value="NMO"/>
</dbReference>
<dbReference type="AlphaFoldDB" id="A0A0D2H2E2"/>
<accession>A0A0D2H2E2</accession>
<keyword evidence="5" id="KW-1185">Reference proteome</keyword>
<evidence type="ECO:0000256" key="3">
    <source>
        <dbReference type="ARBA" id="ARBA00023002"/>
    </source>
</evidence>
<keyword evidence="3" id="KW-0560">Oxidoreductase</keyword>
<dbReference type="SUPFAM" id="SSF51412">
    <property type="entry name" value="Inosine monophosphate dehydrogenase (IMPDH)"/>
    <property type="match status" value="1"/>
</dbReference>
<dbReference type="VEuPathDB" id="FungiDB:Z520_08280"/>
<name>A0A0D2H2E2_9EURO</name>
<evidence type="ECO:0000256" key="1">
    <source>
        <dbReference type="ARBA" id="ARBA00022630"/>
    </source>
</evidence>
<organism evidence="4 5">
    <name type="scientific">Fonsecaea multimorphosa CBS 102226</name>
    <dbReference type="NCBI Taxonomy" id="1442371"/>
    <lineage>
        <taxon>Eukaryota</taxon>
        <taxon>Fungi</taxon>
        <taxon>Dikarya</taxon>
        <taxon>Ascomycota</taxon>
        <taxon>Pezizomycotina</taxon>
        <taxon>Eurotiomycetes</taxon>
        <taxon>Chaetothyriomycetidae</taxon>
        <taxon>Chaetothyriales</taxon>
        <taxon>Herpotrichiellaceae</taxon>
        <taxon>Fonsecaea</taxon>
    </lineage>
</organism>
<dbReference type="GO" id="GO:0018580">
    <property type="term" value="F:nitronate monooxygenase activity"/>
    <property type="evidence" value="ECO:0007669"/>
    <property type="project" value="InterPro"/>
</dbReference>
<dbReference type="GeneID" id="27714026"/>
<dbReference type="Gene3D" id="3.20.20.70">
    <property type="entry name" value="Aldolase class I"/>
    <property type="match status" value="1"/>
</dbReference>
<dbReference type="RefSeq" id="XP_016630148.1">
    <property type="nucleotide sequence ID" value="XM_016778777.1"/>
</dbReference>
<dbReference type="PANTHER" id="PTHR32332:SF34">
    <property type="entry name" value="2-NITROPROPANE DIOXYGENASE FAMILY, PUTATIVE-RELATED"/>
    <property type="match status" value="1"/>
</dbReference>
<dbReference type="Pfam" id="PF03060">
    <property type="entry name" value="NMO"/>
    <property type="match status" value="1"/>
</dbReference>
<keyword evidence="1" id="KW-0285">Flavoprotein</keyword>